<name>A0A644XRX6_9ZZZZ</name>
<protein>
    <submittedName>
        <fullName evidence="1">Uncharacterized protein</fullName>
    </submittedName>
</protein>
<evidence type="ECO:0000313" key="1">
    <source>
        <dbReference type="EMBL" id="MPM18508.1"/>
    </source>
</evidence>
<gene>
    <name evidence="1" type="ORF">SDC9_64920</name>
</gene>
<proteinExistence type="predicted"/>
<comment type="caution">
    <text evidence="1">The sequence shown here is derived from an EMBL/GenBank/DDBJ whole genome shotgun (WGS) entry which is preliminary data.</text>
</comment>
<dbReference type="EMBL" id="VSSQ01002996">
    <property type="protein sequence ID" value="MPM18508.1"/>
    <property type="molecule type" value="Genomic_DNA"/>
</dbReference>
<sequence>MVGVHEQDAPEALAVLLSGVVDRGTLLGHTGVYAEEAELAYKRVCGDFKGQSRKRLVIRRMPFHFSARFGVNSLYGRNVERRGHVVDDGIEQLLYTLVPVGGAAYDRDHFVGDGGGTDGGLNLSGRNLLFHEILLEQRVVDLGDGFQDGMTILGSFVPQIGRNFFYADVHT</sequence>
<dbReference type="AlphaFoldDB" id="A0A644XRX6"/>
<accession>A0A644XRX6</accession>
<reference evidence="1" key="1">
    <citation type="submission" date="2019-08" db="EMBL/GenBank/DDBJ databases">
        <authorList>
            <person name="Kucharzyk K."/>
            <person name="Murdoch R.W."/>
            <person name="Higgins S."/>
            <person name="Loffler F."/>
        </authorList>
    </citation>
    <scope>NUCLEOTIDE SEQUENCE</scope>
</reference>
<organism evidence="1">
    <name type="scientific">bioreactor metagenome</name>
    <dbReference type="NCBI Taxonomy" id="1076179"/>
    <lineage>
        <taxon>unclassified sequences</taxon>
        <taxon>metagenomes</taxon>
        <taxon>ecological metagenomes</taxon>
    </lineage>
</organism>